<dbReference type="RefSeq" id="WP_015856166.1">
    <property type="nucleotide sequence ID" value="NC_012846.1"/>
</dbReference>
<dbReference type="KEGG" id="bgr:Bgr_07810"/>
<protein>
    <submittedName>
        <fullName evidence="1">Phage related protein</fullName>
    </submittedName>
</protein>
<keyword evidence="2" id="KW-1185">Reference proteome</keyword>
<reference evidence="1 2" key="1">
    <citation type="journal article" date="2009" name="PLoS Genet.">
        <title>Run-off replication of host-adaptability genes is associated with gene transfer agents in the genome of mouse-infecting Bartonella grahamii.</title>
        <authorList>
            <person name="Berglund E.C."/>
            <person name="Frank A.C."/>
            <person name="Calteau A."/>
            <person name="Vinnere Pettersson O."/>
            <person name="Granberg F."/>
            <person name="Eriksson A.-S."/>
            <person name="Naeslund K."/>
            <person name="Holmberg M."/>
            <person name="Lindroos H."/>
            <person name="Andersson S.G."/>
        </authorList>
    </citation>
    <scope>NUCLEOTIDE SEQUENCE [LARGE SCALE GENOMIC DNA]</scope>
    <source>
        <strain evidence="2">as4aup</strain>
    </source>
</reference>
<proteinExistence type="predicted"/>
<dbReference type="HOGENOM" id="CLU_063479_4_0_5"/>
<dbReference type="AlphaFoldDB" id="C6AD17"/>
<dbReference type="OrthoDB" id="7923656at2"/>
<dbReference type="EMBL" id="CP001562">
    <property type="protein sequence ID" value="ACS51078.1"/>
    <property type="molecule type" value="Genomic_DNA"/>
</dbReference>
<dbReference type="Gene3D" id="2.160.10.10">
    <property type="entry name" value="Hexapeptide repeat proteins"/>
    <property type="match status" value="1"/>
</dbReference>
<evidence type="ECO:0000313" key="1">
    <source>
        <dbReference type="EMBL" id="ACS51078.1"/>
    </source>
</evidence>
<dbReference type="InterPro" id="IPR011004">
    <property type="entry name" value="Trimer_LpxA-like_sf"/>
</dbReference>
<dbReference type="SUPFAM" id="SSF51161">
    <property type="entry name" value="Trimeric LpxA-like enzymes"/>
    <property type="match status" value="1"/>
</dbReference>
<evidence type="ECO:0000313" key="2">
    <source>
        <dbReference type="Proteomes" id="UP000001489"/>
    </source>
</evidence>
<organism evidence="1 2">
    <name type="scientific">Bartonella grahamii (strain as4aup)</name>
    <dbReference type="NCBI Taxonomy" id="634504"/>
    <lineage>
        <taxon>Bacteria</taxon>
        <taxon>Pseudomonadati</taxon>
        <taxon>Pseudomonadota</taxon>
        <taxon>Alphaproteobacteria</taxon>
        <taxon>Hyphomicrobiales</taxon>
        <taxon>Bartonellaceae</taxon>
        <taxon>Bartonella</taxon>
    </lineage>
</organism>
<sequence>MQKKFALTNETRVFGEYVLYRIKALKDFADVKASTLGGFIEKEDNLSHDGNCWVYNDALVFKNGHVYENARVFGNAIVAGYVYDHAHVYGKAVISDNSHVYGNAHVYGKAIIYDKASVYDNARVYENARIANNVHVCENANIHGIAVIRENVGGATEVKTYIERVSPYGELEIVYVSPKIKQHN</sequence>
<dbReference type="eggNOG" id="COG1044">
    <property type="taxonomic scope" value="Bacteria"/>
</dbReference>
<dbReference type="STRING" id="634504.Bgr_07810"/>
<dbReference type="Proteomes" id="UP000001489">
    <property type="component" value="Chromosome"/>
</dbReference>
<name>C6AD17_BARGA</name>
<gene>
    <name evidence="1" type="ordered locus">Bgr_07810</name>
</gene>
<accession>C6AD17</accession>